<dbReference type="Proteomes" id="UP000187266">
    <property type="component" value="Chromosome"/>
</dbReference>
<keyword evidence="3" id="KW-1185">Reference proteome</keyword>
<reference evidence="2 3" key="1">
    <citation type="submission" date="2017-01" db="EMBL/GenBank/DDBJ databases">
        <title>Genomic analysis of Xuhuaishuia manganoxidans DY6-4.</title>
        <authorList>
            <person name="Wang X."/>
        </authorList>
    </citation>
    <scope>NUCLEOTIDE SEQUENCE [LARGE SCALE GENOMIC DNA]</scope>
    <source>
        <strain evidence="2 3">DY6-4</strain>
    </source>
</reference>
<evidence type="ECO:0000313" key="2">
    <source>
        <dbReference type="EMBL" id="APX89768.1"/>
    </source>
</evidence>
<accession>A0A1U7DIS0</accession>
<evidence type="ECO:0000259" key="1">
    <source>
        <dbReference type="PROSITE" id="PS50943"/>
    </source>
</evidence>
<dbReference type="SMART" id="SM00530">
    <property type="entry name" value="HTH_XRE"/>
    <property type="match status" value="1"/>
</dbReference>
<sequence>MCTFSNLRCTLSTDLSGIGLRLRQIRKINDLTQPVMAASIDVSDRTYKYYEQEKRELPALAAVKISEAFNITLEWLLTGKGGIHKTDDPELSEQCSMAVLSEAQARQAELPIGKLAKVIGFVAAQAAQTGETPETVAKKYFDTLE</sequence>
<dbReference type="InterPro" id="IPR001387">
    <property type="entry name" value="Cro/C1-type_HTH"/>
</dbReference>
<name>A0A1U7DIS0_9RHOB</name>
<dbReference type="AlphaFoldDB" id="A0A1U7DIS0"/>
<dbReference type="OrthoDB" id="7861047at2"/>
<evidence type="ECO:0000313" key="3">
    <source>
        <dbReference type="Proteomes" id="UP000187266"/>
    </source>
</evidence>
<dbReference type="CDD" id="cd00093">
    <property type="entry name" value="HTH_XRE"/>
    <property type="match status" value="1"/>
</dbReference>
<proteinExistence type="predicted"/>
<feature type="domain" description="HTH cro/C1-type" evidence="1">
    <location>
        <begin position="22"/>
        <end position="76"/>
    </location>
</feature>
<organism evidence="2 3">
    <name type="scientific">Brevirhabdus pacifica</name>
    <dbReference type="NCBI Taxonomy" id="1267768"/>
    <lineage>
        <taxon>Bacteria</taxon>
        <taxon>Pseudomonadati</taxon>
        <taxon>Pseudomonadota</taxon>
        <taxon>Alphaproteobacteria</taxon>
        <taxon>Rhodobacterales</taxon>
        <taxon>Paracoccaceae</taxon>
        <taxon>Brevirhabdus</taxon>
    </lineage>
</organism>
<protein>
    <recommendedName>
        <fullName evidence="1">HTH cro/C1-type domain-containing protein</fullName>
    </recommendedName>
</protein>
<dbReference type="SUPFAM" id="SSF47413">
    <property type="entry name" value="lambda repressor-like DNA-binding domains"/>
    <property type="match status" value="1"/>
</dbReference>
<dbReference type="Pfam" id="PF12844">
    <property type="entry name" value="HTH_19"/>
    <property type="match status" value="1"/>
</dbReference>
<dbReference type="RefSeq" id="WP_076979790.1">
    <property type="nucleotide sequence ID" value="NZ_MTCO01000274.1"/>
</dbReference>
<gene>
    <name evidence="2" type="ORF">BV394_08605</name>
</gene>
<dbReference type="InterPro" id="IPR010982">
    <property type="entry name" value="Lambda_DNA-bd_dom_sf"/>
</dbReference>
<dbReference type="EMBL" id="CP019124">
    <property type="protein sequence ID" value="APX89768.1"/>
    <property type="molecule type" value="Genomic_DNA"/>
</dbReference>
<dbReference type="STRING" id="1267768.BV394_08605"/>
<dbReference type="PROSITE" id="PS50943">
    <property type="entry name" value="HTH_CROC1"/>
    <property type="match status" value="1"/>
</dbReference>
<dbReference type="Gene3D" id="1.10.260.40">
    <property type="entry name" value="lambda repressor-like DNA-binding domains"/>
    <property type="match status" value="1"/>
</dbReference>
<dbReference type="GO" id="GO:0003677">
    <property type="term" value="F:DNA binding"/>
    <property type="evidence" value="ECO:0007669"/>
    <property type="project" value="InterPro"/>
</dbReference>